<dbReference type="InterPro" id="IPR002656">
    <property type="entry name" value="Acyl_transf_3_dom"/>
</dbReference>
<proteinExistence type="predicted"/>
<feature type="region of interest" description="Disordered" evidence="1">
    <location>
        <begin position="1"/>
        <end position="22"/>
    </location>
</feature>
<name>A0A4R6URT0_9PSEU</name>
<accession>A0A4R6URT0</accession>
<dbReference type="OrthoDB" id="3404679at2"/>
<feature type="transmembrane region" description="Helical" evidence="2">
    <location>
        <begin position="221"/>
        <end position="239"/>
    </location>
</feature>
<dbReference type="GO" id="GO:0016747">
    <property type="term" value="F:acyltransferase activity, transferring groups other than amino-acyl groups"/>
    <property type="evidence" value="ECO:0007669"/>
    <property type="project" value="InterPro"/>
</dbReference>
<feature type="transmembrane region" description="Helical" evidence="2">
    <location>
        <begin position="308"/>
        <end position="326"/>
    </location>
</feature>
<reference evidence="5 6" key="1">
    <citation type="submission" date="2019-03" db="EMBL/GenBank/DDBJ databases">
        <title>Genomic Encyclopedia of Type Strains, Phase IV (KMG-IV): sequencing the most valuable type-strain genomes for metagenomic binning, comparative biology and taxonomic classification.</title>
        <authorList>
            <person name="Goeker M."/>
        </authorList>
    </citation>
    <scope>NUCLEOTIDE SEQUENCE [LARGE SCALE GENOMIC DNA]</scope>
    <source>
        <strain evidence="5 6">DSM 45775</strain>
    </source>
</reference>
<dbReference type="InterPro" id="IPR043968">
    <property type="entry name" value="SGNH"/>
</dbReference>
<feature type="transmembrane region" description="Helical" evidence="2">
    <location>
        <begin position="268"/>
        <end position="287"/>
    </location>
</feature>
<keyword evidence="2" id="KW-0472">Membrane</keyword>
<dbReference type="InterPro" id="IPR050879">
    <property type="entry name" value="Acyltransferase_3"/>
</dbReference>
<evidence type="ECO:0000313" key="5">
    <source>
        <dbReference type="EMBL" id="TDQ48936.1"/>
    </source>
</evidence>
<feature type="transmembrane region" description="Helical" evidence="2">
    <location>
        <begin position="183"/>
        <end position="201"/>
    </location>
</feature>
<dbReference type="RefSeq" id="WP_133829410.1">
    <property type="nucleotide sequence ID" value="NZ_BAABHR010000021.1"/>
</dbReference>
<feature type="transmembrane region" description="Helical" evidence="2">
    <location>
        <begin position="159"/>
        <end position="176"/>
    </location>
</feature>
<feature type="domain" description="Acyltransferase 3" evidence="3">
    <location>
        <begin position="25"/>
        <end position="349"/>
    </location>
</feature>
<sequence length="675" mass="71914">MTSSGAPPTAVAASGTRTRSERRPEIEGLRGLAAVLVVVYHVWVGRVSGGVDVFFLLSGFFVLGMVARRAMRGERLDLGATWTKLFWRLVPTAGLVLLASTVAAAVLLPPSTWARNLRELFASGLFVENWRLATDAVDYYANHGSASVAQHFWSLSIQAQFYLAAPLLVLLVAWWARSRGVDVRSALLVALSAVFVVSFVHSVHATATDQAFAYFDTRTRLWEFALGGVLALVLDRVQLGRRARAVLGWAGVIGLVTCGAVLDVGAAFPGYLALWPVLSAVAVLVAGRAGAGERLASPTAQYLGSISYPLYLWHWPVLVVFLVLAGTPTPGLVGGVVVVAVSVTLAVATHHLVEEPLRRVTLPRPAGLASLAVAATLVPAMLGLGIWAIVVAADRGAPVAVGDQDHPGAAVLVADHESTGDPSAPVQPSTARVQDDWAEYRDACAPLPDHPVLEQCVPIAPQGEPQRRITVVGDSHMQQLLPALEPIARERGWQVSTLVRARCPFSLASETDPNDATCVDWNAAAVEHLAADPPDAVVVSATRDVRAGLTEQTPDGFVAGWRALDELGIPVVAVRDNPRYDHRPSECFETYGRGAAQCDIPRAELLAPDPPYALRDDVPSNVAFLDLSNEICTPGTCPPEIGNVLVYLDDNHLSASYSRTMSTAVGAQLPGLLNW</sequence>
<keyword evidence="2" id="KW-1133">Transmembrane helix</keyword>
<feature type="transmembrane region" description="Helical" evidence="2">
    <location>
        <begin position="86"/>
        <end position="108"/>
    </location>
</feature>
<comment type="caution">
    <text evidence="5">The sequence shown here is derived from an EMBL/GenBank/DDBJ whole genome shotgun (WGS) entry which is preliminary data.</text>
</comment>
<dbReference type="Pfam" id="PF01757">
    <property type="entry name" value="Acyl_transf_3"/>
    <property type="match status" value="1"/>
</dbReference>
<evidence type="ECO:0000259" key="3">
    <source>
        <dbReference type="Pfam" id="PF01757"/>
    </source>
</evidence>
<keyword evidence="6" id="KW-1185">Reference proteome</keyword>
<evidence type="ECO:0000256" key="1">
    <source>
        <dbReference type="SAM" id="MobiDB-lite"/>
    </source>
</evidence>
<feature type="domain" description="SGNH" evidence="4">
    <location>
        <begin position="454"/>
        <end position="663"/>
    </location>
</feature>
<dbReference type="PANTHER" id="PTHR23028">
    <property type="entry name" value="ACETYLTRANSFERASE"/>
    <property type="match status" value="1"/>
</dbReference>
<dbReference type="GO" id="GO:0009103">
    <property type="term" value="P:lipopolysaccharide biosynthetic process"/>
    <property type="evidence" value="ECO:0007669"/>
    <property type="project" value="TreeGrafter"/>
</dbReference>
<dbReference type="Proteomes" id="UP000295705">
    <property type="component" value="Unassembled WGS sequence"/>
</dbReference>
<feature type="transmembrane region" description="Helical" evidence="2">
    <location>
        <begin position="365"/>
        <end position="390"/>
    </location>
</feature>
<gene>
    <name evidence="5" type="ORF">EV188_111106</name>
</gene>
<feature type="transmembrane region" description="Helical" evidence="2">
    <location>
        <begin position="246"/>
        <end position="262"/>
    </location>
</feature>
<dbReference type="EMBL" id="SNYO01000011">
    <property type="protein sequence ID" value="TDQ48936.1"/>
    <property type="molecule type" value="Genomic_DNA"/>
</dbReference>
<feature type="transmembrane region" description="Helical" evidence="2">
    <location>
        <begin position="49"/>
        <end position="66"/>
    </location>
</feature>
<dbReference type="PANTHER" id="PTHR23028:SF53">
    <property type="entry name" value="ACYL_TRANSF_3 DOMAIN-CONTAINING PROTEIN"/>
    <property type="match status" value="1"/>
</dbReference>
<protein>
    <submittedName>
        <fullName evidence="5">Peptidoglycan/LPS O-acetylase OafA/YrhL</fullName>
    </submittedName>
</protein>
<organism evidence="5 6">
    <name type="scientific">Actinomycetospora succinea</name>
    <dbReference type="NCBI Taxonomy" id="663603"/>
    <lineage>
        <taxon>Bacteria</taxon>
        <taxon>Bacillati</taxon>
        <taxon>Actinomycetota</taxon>
        <taxon>Actinomycetes</taxon>
        <taxon>Pseudonocardiales</taxon>
        <taxon>Pseudonocardiaceae</taxon>
        <taxon>Actinomycetospora</taxon>
    </lineage>
</organism>
<dbReference type="AlphaFoldDB" id="A0A4R6URT0"/>
<keyword evidence="2" id="KW-0812">Transmembrane</keyword>
<evidence type="ECO:0000313" key="6">
    <source>
        <dbReference type="Proteomes" id="UP000295705"/>
    </source>
</evidence>
<dbReference type="Pfam" id="PF19040">
    <property type="entry name" value="SGNH"/>
    <property type="match status" value="1"/>
</dbReference>
<feature type="transmembrane region" description="Helical" evidence="2">
    <location>
        <begin position="332"/>
        <end position="353"/>
    </location>
</feature>
<evidence type="ECO:0000259" key="4">
    <source>
        <dbReference type="Pfam" id="PF19040"/>
    </source>
</evidence>
<evidence type="ECO:0000256" key="2">
    <source>
        <dbReference type="SAM" id="Phobius"/>
    </source>
</evidence>
<dbReference type="GO" id="GO:0016020">
    <property type="term" value="C:membrane"/>
    <property type="evidence" value="ECO:0007669"/>
    <property type="project" value="TreeGrafter"/>
</dbReference>